<dbReference type="Pfam" id="PF08448">
    <property type="entry name" value="PAS_4"/>
    <property type="match status" value="1"/>
</dbReference>
<dbReference type="GO" id="GO:0006355">
    <property type="term" value="P:regulation of DNA-templated transcription"/>
    <property type="evidence" value="ECO:0007669"/>
    <property type="project" value="InterPro"/>
</dbReference>
<dbReference type="RefSeq" id="WP_153726114.1">
    <property type="nucleotide sequence ID" value="NZ_CP045875.1"/>
</dbReference>
<reference evidence="4" key="1">
    <citation type="submission" date="2019-11" db="EMBL/GenBank/DDBJ databases">
        <title>Genome sequence of Heliorestis convoluta strain HH, an alkaliphilic and minimalistic phototrophic bacterium from a soda lake in Egypt.</title>
        <authorList>
            <person name="Dewey E.D."/>
            <person name="Stokes L.M."/>
            <person name="Burchell B.M."/>
            <person name="Shaffer K.N."/>
            <person name="Huntington A.M."/>
            <person name="Baker J.M."/>
            <person name="Nadendla S."/>
            <person name="Giglio M.G."/>
            <person name="Touchman J.W."/>
            <person name="Blankenship R.E."/>
            <person name="Madigan M.T."/>
            <person name="Sattley W.M."/>
        </authorList>
    </citation>
    <scope>NUCLEOTIDE SEQUENCE [LARGE SCALE GENOMIC DNA]</scope>
    <source>
        <strain evidence="4">HH</strain>
    </source>
</reference>
<feature type="domain" description="PAS" evidence="1">
    <location>
        <begin position="142"/>
        <end position="212"/>
    </location>
</feature>
<dbReference type="InterPro" id="IPR043128">
    <property type="entry name" value="Rev_trsase/Diguanyl_cyclase"/>
</dbReference>
<feature type="domain" description="PAS" evidence="1">
    <location>
        <begin position="17"/>
        <end position="88"/>
    </location>
</feature>
<evidence type="ECO:0000313" key="4">
    <source>
        <dbReference type="Proteomes" id="UP000366051"/>
    </source>
</evidence>
<protein>
    <submittedName>
        <fullName evidence="3">Diguanylate cyclase GGDEF domain protein</fullName>
    </submittedName>
</protein>
<evidence type="ECO:0000259" key="1">
    <source>
        <dbReference type="PROSITE" id="PS50112"/>
    </source>
</evidence>
<dbReference type="Pfam" id="PF00989">
    <property type="entry name" value="PAS"/>
    <property type="match status" value="1"/>
</dbReference>
<sequence>MCKNNRYTALEGVSQDEGLLYRELLANASDMIYKLDLQGHFTEVSPIATTLTGYGSQELLGRNLKEIVATDHHSRIDAMLMQGVVAKEPNRFEIDILTKKGHLITLDNHCTLVCRADKPCFILGIARDVTKYKALTRQLAEHQALLKSLMNSMPDIVFYKDTEGHYLGCNKDFEKLVGKTESEIVGLKDVDLFPPEIVALYQEQEHLLMKTKKTQRVEVFLTNAKRQRRFYDTMKTLFTGPRGEEFGLIGVNRDITELVQAKLEAEIARDEAQHMASTDFLTGVLTRRALIQRLEGEINRTRRHTNSVLSMIFTDIDYFKKVNDTYGHQAGDRVLQVVTQLLQSRLRSYDTIGRSGGEEFMIILPDTPREGAFKVAEELRLILSTTPIELFTNKNQKTVVQVTASFGVATMLDSECKEIDDLIREGDHALYKAKEKGRNRVE</sequence>
<dbReference type="CDD" id="cd01949">
    <property type="entry name" value="GGDEF"/>
    <property type="match status" value="1"/>
</dbReference>
<dbReference type="NCBIfam" id="TIGR00229">
    <property type="entry name" value="sensory_box"/>
    <property type="match status" value="2"/>
</dbReference>
<gene>
    <name evidence="3" type="ORF">FTV88_2986</name>
</gene>
<dbReference type="InterPro" id="IPR013767">
    <property type="entry name" value="PAS_fold"/>
</dbReference>
<dbReference type="SUPFAM" id="SSF55785">
    <property type="entry name" value="PYP-like sensor domain (PAS domain)"/>
    <property type="match status" value="2"/>
</dbReference>
<dbReference type="SMART" id="SM00267">
    <property type="entry name" value="GGDEF"/>
    <property type="match status" value="1"/>
</dbReference>
<dbReference type="PROSITE" id="PS50112">
    <property type="entry name" value="PAS"/>
    <property type="match status" value="2"/>
</dbReference>
<keyword evidence="4" id="KW-1185">Reference proteome</keyword>
<dbReference type="KEGG" id="hcv:FTV88_2986"/>
<dbReference type="PROSITE" id="PS50887">
    <property type="entry name" value="GGDEF"/>
    <property type="match status" value="1"/>
</dbReference>
<dbReference type="PANTHER" id="PTHR46663">
    <property type="entry name" value="DIGUANYLATE CYCLASE DGCT-RELATED"/>
    <property type="match status" value="1"/>
</dbReference>
<dbReference type="Gene3D" id="3.30.450.20">
    <property type="entry name" value="PAS domain"/>
    <property type="match status" value="2"/>
</dbReference>
<dbReference type="InterPro" id="IPR000014">
    <property type="entry name" value="PAS"/>
</dbReference>
<dbReference type="CDD" id="cd00130">
    <property type="entry name" value="PAS"/>
    <property type="match status" value="2"/>
</dbReference>
<accession>A0A5Q2N988</accession>
<name>A0A5Q2N988_9FIRM</name>
<proteinExistence type="predicted"/>
<dbReference type="InterPro" id="IPR000160">
    <property type="entry name" value="GGDEF_dom"/>
</dbReference>
<evidence type="ECO:0000313" key="3">
    <source>
        <dbReference type="EMBL" id="QGG49065.1"/>
    </source>
</evidence>
<dbReference type="InterPro" id="IPR052163">
    <property type="entry name" value="DGC-Regulatory_Protein"/>
</dbReference>
<dbReference type="EMBL" id="CP045875">
    <property type="protein sequence ID" value="QGG49065.1"/>
    <property type="molecule type" value="Genomic_DNA"/>
</dbReference>
<organism evidence="3 4">
    <name type="scientific">Heliorestis convoluta</name>
    <dbReference type="NCBI Taxonomy" id="356322"/>
    <lineage>
        <taxon>Bacteria</taxon>
        <taxon>Bacillati</taxon>
        <taxon>Bacillota</taxon>
        <taxon>Clostridia</taxon>
        <taxon>Eubacteriales</taxon>
        <taxon>Heliobacteriaceae</taxon>
        <taxon>Heliorestis</taxon>
    </lineage>
</organism>
<dbReference type="AlphaFoldDB" id="A0A5Q2N988"/>
<dbReference type="SMART" id="SM00091">
    <property type="entry name" value="PAS"/>
    <property type="match status" value="2"/>
</dbReference>
<dbReference type="InterPro" id="IPR035965">
    <property type="entry name" value="PAS-like_dom_sf"/>
</dbReference>
<dbReference type="InterPro" id="IPR029787">
    <property type="entry name" value="Nucleotide_cyclase"/>
</dbReference>
<dbReference type="FunFam" id="3.30.70.270:FF:000001">
    <property type="entry name" value="Diguanylate cyclase domain protein"/>
    <property type="match status" value="1"/>
</dbReference>
<dbReference type="PANTHER" id="PTHR46663:SF4">
    <property type="entry name" value="DIGUANYLATE CYCLASE DGCT-RELATED"/>
    <property type="match status" value="1"/>
</dbReference>
<dbReference type="Pfam" id="PF00990">
    <property type="entry name" value="GGDEF"/>
    <property type="match status" value="1"/>
</dbReference>
<feature type="domain" description="GGDEF" evidence="2">
    <location>
        <begin position="307"/>
        <end position="442"/>
    </location>
</feature>
<dbReference type="Gene3D" id="3.30.70.270">
    <property type="match status" value="1"/>
</dbReference>
<dbReference type="SUPFAM" id="SSF55073">
    <property type="entry name" value="Nucleotide cyclase"/>
    <property type="match status" value="1"/>
</dbReference>
<dbReference type="NCBIfam" id="TIGR00254">
    <property type="entry name" value="GGDEF"/>
    <property type="match status" value="1"/>
</dbReference>
<dbReference type="InterPro" id="IPR013656">
    <property type="entry name" value="PAS_4"/>
</dbReference>
<dbReference type="Proteomes" id="UP000366051">
    <property type="component" value="Chromosome"/>
</dbReference>
<evidence type="ECO:0000259" key="2">
    <source>
        <dbReference type="PROSITE" id="PS50887"/>
    </source>
</evidence>
<dbReference type="OrthoDB" id="9804955at2"/>